<dbReference type="AlphaFoldDB" id="A0A840N6Z2"/>
<proteinExistence type="inferred from homology"/>
<keyword evidence="2 5" id="KW-0436">Ligase</keyword>
<accession>A0A840N6Z2</accession>
<evidence type="ECO:0000256" key="2">
    <source>
        <dbReference type="ARBA" id="ARBA00022598"/>
    </source>
</evidence>
<organism evidence="5 6">
    <name type="scientific">Saccharopolyspora gloriosae</name>
    <dbReference type="NCBI Taxonomy" id="455344"/>
    <lineage>
        <taxon>Bacteria</taxon>
        <taxon>Bacillati</taxon>
        <taxon>Actinomycetota</taxon>
        <taxon>Actinomycetes</taxon>
        <taxon>Pseudonocardiales</taxon>
        <taxon>Pseudonocardiaceae</taxon>
        <taxon>Saccharopolyspora</taxon>
    </lineage>
</organism>
<dbReference type="EC" id="6.2.1.-" evidence="5"/>
<feature type="domain" description="AMP-dependent synthetase/ligase" evidence="3">
    <location>
        <begin position="59"/>
        <end position="409"/>
    </location>
</feature>
<dbReference type="CDD" id="cd04433">
    <property type="entry name" value="AFD_class_I"/>
    <property type="match status" value="1"/>
</dbReference>
<dbReference type="GO" id="GO:0006631">
    <property type="term" value="P:fatty acid metabolic process"/>
    <property type="evidence" value="ECO:0007669"/>
    <property type="project" value="TreeGrafter"/>
</dbReference>
<dbReference type="InterPro" id="IPR000873">
    <property type="entry name" value="AMP-dep_synth/lig_dom"/>
</dbReference>
<evidence type="ECO:0000259" key="3">
    <source>
        <dbReference type="Pfam" id="PF00501"/>
    </source>
</evidence>
<dbReference type="Proteomes" id="UP000580474">
    <property type="component" value="Unassembled WGS sequence"/>
</dbReference>
<dbReference type="EMBL" id="JACHIV010000001">
    <property type="protein sequence ID" value="MBB5067740.1"/>
    <property type="molecule type" value="Genomic_DNA"/>
</dbReference>
<sequence>MAADVVARAKGDRLSSGLHTLWLLVRQGVVRPMRPDKLVRIVFAWRRWGVTPALGYAVAAIRHPDRPAVIDERGALSFLELEQRTTRLAKGLRARGIRDTSRVAVLCRNHHGLVETIVACGKLGVDVVLLNTGLRPQQVRTVLAEQQADLLVTDVEFTEDLDIADDLDVVLAWTEGTTRKATLEHLIGSSTGGALPRRPRHARIIVLTSGTTGTPKGARRPAPPGVGPAATIMSRMPLRAGERILLAAPIFHTWGLAAFQLSSAIGATLVLRRKFEPQQALAAVQRHRATAMFMVPVMLQRILDLPREALRPYDTSSLRIVAASGSALPADLATRFQGVFGEVLYNFYGSTEASWVSIANPRDLAESPGTAGRPPRGTSLKILDEHGAPVRDGETGRIFVSNDMLFEGYTGGGGKEVRGGMLSTGDLGRIDEAGRLQVVGREDDMIVSGGENVYPKETEDAIATLPEVSEVAVIGVDDAEFGQRLAAFVVLTEDADLDAEAVRERVRPALPKFALPRDVTFLAELPRNATGKVVPARLREEPEPTETER</sequence>
<dbReference type="PROSITE" id="PS00455">
    <property type="entry name" value="AMP_BINDING"/>
    <property type="match status" value="1"/>
</dbReference>
<dbReference type="InterPro" id="IPR020845">
    <property type="entry name" value="AMP-binding_CS"/>
</dbReference>
<evidence type="ECO:0000256" key="1">
    <source>
        <dbReference type="ARBA" id="ARBA00006432"/>
    </source>
</evidence>
<feature type="domain" description="AMP-binding enzyme C-terminal" evidence="4">
    <location>
        <begin position="457"/>
        <end position="532"/>
    </location>
</feature>
<dbReference type="GO" id="GO:0031956">
    <property type="term" value="F:medium-chain fatty acid-CoA ligase activity"/>
    <property type="evidence" value="ECO:0007669"/>
    <property type="project" value="TreeGrafter"/>
</dbReference>
<dbReference type="SUPFAM" id="SSF56801">
    <property type="entry name" value="Acetyl-CoA synthetase-like"/>
    <property type="match status" value="1"/>
</dbReference>
<reference evidence="5 6" key="1">
    <citation type="submission" date="2020-08" db="EMBL/GenBank/DDBJ databases">
        <title>Sequencing the genomes of 1000 actinobacteria strains.</title>
        <authorList>
            <person name="Klenk H.-P."/>
        </authorList>
    </citation>
    <scope>NUCLEOTIDE SEQUENCE [LARGE SCALE GENOMIC DNA]</scope>
    <source>
        <strain evidence="5 6">DSM 45582</strain>
    </source>
</reference>
<dbReference type="PANTHER" id="PTHR43201:SF5">
    <property type="entry name" value="MEDIUM-CHAIN ACYL-COA LIGASE ACSF2, MITOCHONDRIAL"/>
    <property type="match status" value="1"/>
</dbReference>
<dbReference type="InterPro" id="IPR045851">
    <property type="entry name" value="AMP-bd_C_sf"/>
</dbReference>
<dbReference type="Pfam" id="PF00501">
    <property type="entry name" value="AMP-binding"/>
    <property type="match status" value="1"/>
</dbReference>
<evidence type="ECO:0000259" key="4">
    <source>
        <dbReference type="Pfam" id="PF13193"/>
    </source>
</evidence>
<dbReference type="InterPro" id="IPR042099">
    <property type="entry name" value="ANL_N_sf"/>
</dbReference>
<evidence type="ECO:0000313" key="6">
    <source>
        <dbReference type="Proteomes" id="UP000580474"/>
    </source>
</evidence>
<dbReference type="Pfam" id="PF13193">
    <property type="entry name" value="AMP-binding_C"/>
    <property type="match status" value="1"/>
</dbReference>
<dbReference type="Gene3D" id="3.30.300.30">
    <property type="match status" value="1"/>
</dbReference>
<dbReference type="PANTHER" id="PTHR43201">
    <property type="entry name" value="ACYL-COA SYNTHETASE"/>
    <property type="match status" value="1"/>
</dbReference>
<comment type="similarity">
    <text evidence="1">Belongs to the ATP-dependent AMP-binding enzyme family.</text>
</comment>
<comment type="caution">
    <text evidence="5">The sequence shown here is derived from an EMBL/GenBank/DDBJ whole genome shotgun (WGS) entry which is preliminary data.</text>
</comment>
<dbReference type="Gene3D" id="3.40.50.12780">
    <property type="entry name" value="N-terminal domain of ligase-like"/>
    <property type="match status" value="1"/>
</dbReference>
<gene>
    <name evidence="5" type="ORF">BJ969_000828</name>
</gene>
<keyword evidence="6" id="KW-1185">Reference proteome</keyword>
<dbReference type="InterPro" id="IPR025110">
    <property type="entry name" value="AMP-bd_C"/>
</dbReference>
<protein>
    <submittedName>
        <fullName evidence="5">Fatty-acyl-CoA synthase</fullName>
        <ecNumber evidence="5">6.2.1.-</ecNumber>
    </submittedName>
</protein>
<name>A0A840N6Z2_9PSEU</name>
<dbReference type="RefSeq" id="WP_343071214.1">
    <property type="nucleotide sequence ID" value="NZ_JACHIV010000001.1"/>
</dbReference>
<evidence type="ECO:0000313" key="5">
    <source>
        <dbReference type="EMBL" id="MBB5067740.1"/>
    </source>
</evidence>